<dbReference type="EMBL" id="AMCI01000299">
    <property type="protein sequence ID" value="EJX09870.1"/>
    <property type="molecule type" value="Genomic_DNA"/>
</dbReference>
<feature type="transmembrane region" description="Helical" evidence="1">
    <location>
        <begin position="44"/>
        <end position="61"/>
    </location>
</feature>
<dbReference type="AlphaFoldDB" id="J9H6U3"/>
<organism evidence="2">
    <name type="scientific">gut metagenome</name>
    <dbReference type="NCBI Taxonomy" id="749906"/>
    <lineage>
        <taxon>unclassified sequences</taxon>
        <taxon>metagenomes</taxon>
        <taxon>organismal metagenomes</taxon>
    </lineage>
</organism>
<protein>
    <submittedName>
        <fullName evidence="2">Membrane protein</fullName>
    </submittedName>
</protein>
<keyword evidence="1" id="KW-0812">Transmembrane</keyword>
<feature type="transmembrane region" description="Helical" evidence="1">
    <location>
        <begin position="16"/>
        <end position="37"/>
    </location>
</feature>
<sequence>MTLARAYNGFFTSSVATGYLSGLAGVFIGNLIGSFVFHHITGSVLRYIIYAYIGISGILFLQS</sequence>
<proteinExistence type="predicted"/>
<gene>
    <name evidence="2" type="ORF">EVA_02018</name>
</gene>
<evidence type="ECO:0000256" key="1">
    <source>
        <dbReference type="SAM" id="Phobius"/>
    </source>
</evidence>
<evidence type="ECO:0000313" key="2">
    <source>
        <dbReference type="EMBL" id="EJX09870.1"/>
    </source>
</evidence>
<keyword evidence="1" id="KW-1133">Transmembrane helix</keyword>
<reference evidence="2" key="1">
    <citation type="journal article" date="2012" name="PLoS ONE">
        <title>Gene sets for utilization of primary and secondary nutrition supplies in the distal gut of endangered iberian lynx.</title>
        <authorList>
            <person name="Alcaide M."/>
            <person name="Messina E."/>
            <person name="Richter M."/>
            <person name="Bargiela R."/>
            <person name="Peplies J."/>
            <person name="Huws S.A."/>
            <person name="Newbold C.J."/>
            <person name="Golyshin P.N."/>
            <person name="Simon M.A."/>
            <person name="Lopez G."/>
            <person name="Yakimov M.M."/>
            <person name="Ferrer M."/>
        </authorList>
    </citation>
    <scope>NUCLEOTIDE SEQUENCE</scope>
</reference>
<comment type="caution">
    <text evidence="2">The sequence shown here is derived from an EMBL/GenBank/DDBJ whole genome shotgun (WGS) entry which is preliminary data.</text>
</comment>
<name>J9H6U3_9ZZZZ</name>
<keyword evidence="1" id="KW-0472">Membrane</keyword>
<accession>J9H6U3</accession>